<evidence type="ECO:0000313" key="1">
    <source>
        <dbReference type="EMBL" id="RLP83655.1"/>
    </source>
</evidence>
<dbReference type="RefSeq" id="WP_121687326.1">
    <property type="nucleotide sequence ID" value="NZ_RCUY01000002.1"/>
</dbReference>
<keyword evidence="2" id="KW-1185">Reference proteome</keyword>
<dbReference type="Proteomes" id="UP000269438">
    <property type="component" value="Unassembled WGS sequence"/>
</dbReference>
<accession>A0A3L7AUG2</accession>
<dbReference type="OrthoDB" id="4821850at2"/>
<organism evidence="1 2">
    <name type="scientific">Mycetocola lacteus</name>
    <dbReference type="NCBI Taxonomy" id="76637"/>
    <lineage>
        <taxon>Bacteria</taxon>
        <taxon>Bacillati</taxon>
        <taxon>Actinomycetota</taxon>
        <taxon>Actinomycetes</taxon>
        <taxon>Micrococcales</taxon>
        <taxon>Microbacteriaceae</taxon>
        <taxon>Mycetocola</taxon>
    </lineage>
</organism>
<sequence length="383" mass="40645">MNRIDLDIPGEPTSIRTLAAWFTQTLSAGLRAASDALRGTRSSSAQGFEGEAGDAFRTKLGDALSALWPVEDYVNLAGKTLNDYAELLELGHTRSTHLAEDAHTADLVVTGGRYIQAPVSPLPVDCFATPPPPPPQEKVVAAKTYWKQAAEYARISTAMRQWWSEHDQWVQDNIPPLLDGEERLSVLAQVWDTLRAANVDLFASAGFEAGTQTRNTALDGLRASLKRVAEEAVTANPQGLARFIEADRIDSVTAGLNAQIEEGVKIGRYLRFGGATITVVTSTLDLATGTPADVVGVGLLGGAAGAAVAGAGVEVLGLGPLAGVPVVVVSSAVLANYLQDEYQKVVPETTRETIDHELPYAYWNSSTVAGSGIALPRIVFPRS</sequence>
<evidence type="ECO:0000313" key="2">
    <source>
        <dbReference type="Proteomes" id="UP000269438"/>
    </source>
</evidence>
<reference evidence="1 2" key="1">
    <citation type="submission" date="2018-10" db="EMBL/GenBank/DDBJ databases">
        <authorList>
            <person name="Li J."/>
        </authorList>
    </citation>
    <scope>NUCLEOTIDE SEQUENCE [LARGE SCALE GENOMIC DNA]</scope>
    <source>
        <strain evidence="1 2">JCM 11654</strain>
    </source>
</reference>
<gene>
    <name evidence="1" type="ORF">D9V34_02220</name>
</gene>
<name>A0A3L7AUG2_9MICO</name>
<dbReference type="AlphaFoldDB" id="A0A3L7AUG2"/>
<dbReference type="EMBL" id="RCUY01000002">
    <property type="protein sequence ID" value="RLP83655.1"/>
    <property type="molecule type" value="Genomic_DNA"/>
</dbReference>
<protein>
    <submittedName>
        <fullName evidence="1">Uncharacterized protein</fullName>
    </submittedName>
</protein>
<comment type="caution">
    <text evidence="1">The sequence shown here is derived from an EMBL/GenBank/DDBJ whole genome shotgun (WGS) entry which is preliminary data.</text>
</comment>
<proteinExistence type="predicted"/>